<keyword evidence="1" id="KW-0805">Transcription regulation</keyword>
<sequence length="369" mass="41476">MQGGDQSPLAFSRSLPKMAIPGLSKPLAAMSEKDTISMQLVREALLQSCAPGAATDEVLHKVGIDPAGLQQGTARVPASAYARLWRLLARRLDDEFFGMDPRRLKSGSLAFLCRSAMAQPTLASGLDSVLGFLTLMFERMPAQLVHQQSLAEIVLLEDEHEPRRAFTYFTYWMIVHGVACWLAGRRIPILAIELRGPQPDFCDDYRVMFSDNLRFERPRTRMIIAADCLDLPIKRSEEELKRFLAHAPANILVKYRDPESLASRIKQQLRQLPGEQWPESESLAQSLCMSASTLRRRLAEEGQSYQALKDSVRKELAIVWLAEPQISFAEIAGRLGFADTSSFYKAFRKWSGSNPGHYRSLILNDPHLS</sequence>
<evidence type="ECO:0000259" key="4">
    <source>
        <dbReference type="PROSITE" id="PS01124"/>
    </source>
</evidence>
<evidence type="ECO:0000313" key="6">
    <source>
        <dbReference type="Proteomes" id="UP000013940"/>
    </source>
</evidence>
<dbReference type="InterPro" id="IPR032687">
    <property type="entry name" value="AraC-type_N"/>
</dbReference>
<evidence type="ECO:0000256" key="1">
    <source>
        <dbReference type="ARBA" id="ARBA00023015"/>
    </source>
</evidence>
<dbReference type="KEGG" id="pprc:PFLCHA0_c30970"/>
<dbReference type="InterPro" id="IPR018060">
    <property type="entry name" value="HTH_AraC"/>
</dbReference>
<dbReference type="Gene3D" id="1.10.10.60">
    <property type="entry name" value="Homeodomain-like"/>
    <property type="match status" value="1"/>
</dbReference>
<dbReference type="EMBL" id="CP003190">
    <property type="protein sequence ID" value="AGL84867.1"/>
    <property type="molecule type" value="Genomic_DNA"/>
</dbReference>
<keyword evidence="3" id="KW-0804">Transcription</keyword>
<evidence type="ECO:0000256" key="3">
    <source>
        <dbReference type="ARBA" id="ARBA00023163"/>
    </source>
</evidence>
<evidence type="ECO:0000313" key="5">
    <source>
        <dbReference type="EMBL" id="AGL84867.1"/>
    </source>
</evidence>
<organism evidence="5 6">
    <name type="scientific">Pseudomonas protegens (strain DSM 19095 / LMG 27888 / CFBP 6595 / CHA0)</name>
    <dbReference type="NCBI Taxonomy" id="1124983"/>
    <lineage>
        <taxon>Bacteria</taxon>
        <taxon>Pseudomonadati</taxon>
        <taxon>Pseudomonadota</taxon>
        <taxon>Gammaproteobacteria</taxon>
        <taxon>Pseudomonadales</taxon>
        <taxon>Pseudomonadaceae</taxon>
        <taxon>Pseudomonas</taxon>
    </lineage>
</organism>
<dbReference type="PROSITE" id="PS01124">
    <property type="entry name" value="HTH_ARAC_FAMILY_2"/>
    <property type="match status" value="1"/>
</dbReference>
<gene>
    <name evidence="5" type="ORF">PFLCHA0_c30970</name>
</gene>
<dbReference type="GO" id="GO:0005829">
    <property type="term" value="C:cytosol"/>
    <property type="evidence" value="ECO:0007669"/>
    <property type="project" value="TreeGrafter"/>
</dbReference>
<dbReference type="Proteomes" id="UP000013940">
    <property type="component" value="Chromosome"/>
</dbReference>
<dbReference type="InterPro" id="IPR009057">
    <property type="entry name" value="Homeodomain-like_sf"/>
</dbReference>
<proteinExistence type="predicted"/>
<dbReference type="Pfam" id="PF12833">
    <property type="entry name" value="HTH_18"/>
    <property type="match status" value="1"/>
</dbReference>
<dbReference type="AlphaFoldDB" id="A0A2C9EMJ7"/>
<dbReference type="SMART" id="SM00342">
    <property type="entry name" value="HTH_ARAC"/>
    <property type="match status" value="1"/>
</dbReference>
<dbReference type="SUPFAM" id="SSF46689">
    <property type="entry name" value="Homeodomain-like"/>
    <property type="match status" value="1"/>
</dbReference>
<dbReference type="Pfam" id="PF12625">
    <property type="entry name" value="Arabinose_bd"/>
    <property type="match status" value="1"/>
</dbReference>
<dbReference type="HOGENOM" id="CLU_047522_0_0_6"/>
<reference evidence="6" key="1">
    <citation type="journal article" date="2014" name="Genome Announc.">
        <title>Full-genome sequence of the plant growth-promoting bacterium Pseudomonas protegens CHA0.</title>
        <authorList>
            <person name="Jousset A."/>
            <person name="Schuldes J."/>
            <person name="Keel C."/>
            <person name="Maurhofer M."/>
            <person name="Daniel R."/>
            <person name="Scheu S."/>
            <person name="Thuermer A."/>
        </authorList>
    </citation>
    <scope>NUCLEOTIDE SEQUENCE [LARGE SCALE GENOMIC DNA]</scope>
    <source>
        <strain evidence="6">DSM 19095 / LMG 27888 / CFBP 6595 / CHA0</strain>
    </source>
</reference>
<keyword evidence="2" id="KW-0238">DNA-binding</keyword>
<dbReference type="GO" id="GO:0000976">
    <property type="term" value="F:transcription cis-regulatory region binding"/>
    <property type="evidence" value="ECO:0007669"/>
    <property type="project" value="TreeGrafter"/>
</dbReference>
<dbReference type="GO" id="GO:0003700">
    <property type="term" value="F:DNA-binding transcription factor activity"/>
    <property type="evidence" value="ECO:0007669"/>
    <property type="project" value="InterPro"/>
</dbReference>
<protein>
    <submittedName>
        <fullName evidence="5">Transcriptional regulator, AraC family</fullName>
    </submittedName>
</protein>
<evidence type="ECO:0000256" key="2">
    <source>
        <dbReference type="ARBA" id="ARBA00023125"/>
    </source>
</evidence>
<dbReference type="PANTHER" id="PTHR47894:SF1">
    <property type="entry name" value="HTH-TYPE TRANSCRIPTIONAL REGULATOR VQSM"/>
    <property type="match status" value="1"/>
</dbReference>
<feature type="domain" description="HTH araC/xylS-type" evidence="4">
    <location>
        <begin position="259"/>
        <end position="361"/>
    </location>
</feature>
<dbReference type="eggNOG" id="COG2207">
    <property type="taxonomic scope" value="Bacteria"/>
</dbReference>
<dbReference type="PANTHER" id="PTHR47894">
    <property type="entry name" value="HTH-TYPE TRANSCRIPTIONAL REGULATOR GADX"/>
    <property type="match status" value="1"/>
</dbReference>
<accession>A0A2C9EMJ7</accession>
<name>A0A2C9EMJ7_PSEPH</name>